<dbReference type="GO" id="GO:0003729">
    <property type="term" value="F:mRNA binding"/>
    <property type="evidence" value="ECO:0007669"/>
    <property type="project" value="TreeGrafter"/>
</dbReference>
<feature type="repeat" description="PPR" evidence="3">
    <location>
        <begin position="422"/>
        <end position="456"/>
    </location>
</feature>
<evidence type="ECO:0000256" key="1">
    <source>
        <dbReference type="ARBA" id="ARBA00007626"/>
    </source>
</evidence>
<dbReference type="Pfam" id="PF01535">
    <property type="entry name" value="PPR"/>
    <property type="match status" value="1"/>
</dbReference>
<evidence type="ECO:0000313" key="5">
    <source>
        <dbReference type="EMBL" id="MCL7028685.1"/>
    </source>
</evidence>
<evidence type="ECO:0000256" key="3">
    <source>
        <dbReference type="PROSITE-ProRule" id="PRU00708"/>
    </source>
</evidence>
<organism evidence="5 6">
    <name type="scientific">Papaver nudicaule</name>
    <name type="common">Iceland poppy</name>
    <dbReference type="NCBI Taxonomy" id="74823"/>
    <lineage>
        <taxon>Eukaryota</taxon>
        <taxon>Viridiplantae</taxon>
        <taxon>Streptophyta</taxon>
        <taxon>Embryophyta</taxon>
        <taxon>Tracheophyta</taxon>
        <taxon>Spermatophyta</taxon>
        <taxon>Magnoliopsida</taxon>
        <taxon>Ranunculales</taxon>
        <taxon>Papaveraceae</taxon>
        <taxon>Papaveroideae</taxon>
        <taxon>Papaver</taxon>
    </lineage>
</organism>
<dbReference type="Pfam" id="PF17177">
    <property type="entry name" value="PPR_long"/>
    <property type="match status" value="1"/>
</dbReference>
<dbReference type="PROSITE" id="PS50828">
    <property type="entry name" value="SMR"/>
    <property type="match status" value="1"/>
</dbReference>
<dbReference type="NCBIfam" id="TIGR00756">
    <property type="entry name" value="PPR"/>
    <property type="match status" value="7"/>
</dbReference>
<dbReference type="EMBL" id="JAJJMA010082287">
    <property type="protein sequence ID" value="MCL7028685.1"/>
    <property type="molecule type" value="Genomic_DNA"/>
</dbReference>
<reference evidence="5" key="1">
    <citation type="submission" date="2022-03" db="EMBL/GenBank/DDBJ databases">
        <title>A functionally conserved STORR gene fusion in Papaver species that diverged 16.8 million years ago.</title>
        <authorList>
            <person name="Catania T."/>
        </authorList>
    </citation>
    <scope>NUCLEOTIDE SEQUENCE</scope>
    <source>
        <strain evidence="5">S-191538</strain>
    </source>
</reference>
<feature type="repeat" description="PPR" evidence="3">
    <location>
        <begin position="351"/>
        <end position="385"/>
    </location>
</feature>
<dbReference type="PROSITE" id="PS51375">
    <property type="entry name" value="PPR"/>
    <property type="match status" value="9"/>
</dbReference>
<feature type="repeat" description="PPR" evidence="3">
    <location>
        <begin position="457"/>
        <end position="491"/>
    </location>
</feature>
<dbReference type="Pfam" id="PF13041">
    <property type="entry name" value="PPR_2"/>
    <property type="match status" value="2"/>
</dbReference>
<feature type="repeat" description="PPR" evidence="3">
    <location>
        <begin position="281"/>
        <end position="315"/>
    </location>
</feature>
<feature type="repeat" description="PPR" evidence="3">
    <location>
        <begin position="176"/>
        <end position="210"/>
    </location>
</feature>
<dbReference type="AlphaFoldDB" id="A0AA41UZI8"/>
<feature type="repeat" description="PPR" evidence="3">
    <location>
        <begin position="246"/>
        <end position="280"/>
    </location>
</feature>
<dbReference type="FunFam" id="1.25.40.10:FF:000509">
    <property type="entry name" value="Pentatricopeptide repeat-containing protein At4g16390, chloroplastic"/>
    <property type="match status" value="1"/>
</dbReference>
<dbReference type="InterPro" id="IPR033443">
    <property type="entry name" value="PROP1-like_PPR_dom"/>
</dbReference>
<comment type="caution">
    <text evidence="5">The sequence shown here is derived from an EMBL/GenBank/DDBJ whole genome shotgun (WGS) entry which is preliminary data.</text>
</comment>
<dbReference type="Proteomes" id="UP001177140">
    <property type="component" value="Unassembled WGS sequence"/>
</dbReference>
<dbReference type="GO" id="GO:0045727">
    <property type="term" value="P:positive regulation of translation"/>
    <property type="evidence" value="ECO:0007669"/>
    <property type="project" value="TreeGrafter"/>
</dbReference>
<feature type="repeat" description="PPR" evidence="3">
    <location>
        <begin position="316"/>
        <end position="350"/>
    </location>
</feature>
<comment type="similarity">
    <text evidence="1">Belongs to the PPR family. P subfamily.</text>
</comment>
<dbReference type="InterPro" id="IPR011990">
    <property type="entry name" value="TPR-like_helical_dom_sf"/>
</dbReference>
<keyword evidence="2" id="KW-0677">Repeat</keyword>
<dbReference type="InterPro" id="IPR002625">
    <property type="entry name" value="Smr_dom"/>
</dbReference>
<dbReference type="PANTHER" id="PTHR47447:SF12">
    <property type="entry name" value="PENTATRICOPEPTIDE REPEAT-CONTAINING PROTEIN ATP4 HOMOLOG, CHLOROPLASTIC"/>
    <property type="match status" value="1"/>
</dbReference>
<dbReference type="PANTHER" id="PTHR47447">
    <property type="entry name" value="OS03G0856100 PROTEIN"/>
    <property type="match status" value="1"/>
</dbReference>
<dbReference type="GO" id="GO:0009570">
    <property type="term" value="C:chloroplast stroma"/>
    <property type="evidence" value="ECO:0007669"/>
    <property type="project" value="TreeGrafter"/>
</dbReference>
<feature type="repeat" description="PPR" evidence="3">
    <location>
        <begin position="386"/>
        <end position="420"/>
    </location>
</feature>
<dbReference type="Gene3D" id="1.25.40.10">
    <property type="entry name" value="Tetratricopeptide repeat domain"/>
    <property type="match status" value="3"/>
</dbReference>
<name>A0AA41UZI8_PAPNU</name>
<keyword evidence="6" id="KW-1185">Reference proteome</keyword>
<feature type="domain" description="Smr" evidence="4">
    <location>
        <begin position="604"/>
        <end position="686"/>
    </location>
</feature>
<gene>
    <name evidence="5" type="ORF">MKW94_019827</name>
</gene>
<evidence type="ECO:0000259" key="4">
    <source>
        <dbReference type="PROSITE" id="PS50828"/>
    </source>
</evidence>
<dbReference type="GO" id="GO:0042134">
    <property type="term" value="F:rRNA primary transcript binding"/>
    <property type="evidence" value="ECO:0007669"/>
    <property type="project" value="TreeGrafter"/>
</dbReference>
<accession>A0AA41UZI8</accession>
<dbReference type="InterPro" id="IPR002885">
    <property type="entry name" value="PPR_rpt"/>
</dbReference>
<evidence type="ECO:0000256" key="2">
    <source>
        <dbReference type="ARBA" id="ARBA00022737"/>
    </source>
</evidence>
<evidence type="ECO:0000313" key="6">
    <source>
        <dbReference type="Proteomes" id="UP001177140"/>
    </source>
</evidence>
<dbReference type="FunFam" id="1.25.40.10:FF:000423">
    <property type="entry name" value="Pentatricopeptide repeat-containing protein, chloroplastic"/>
    <property type="match status" value="1"/>
</dbReference>
<dbReference type="SMART" id="SM00463">
    <property type="entry name" value="SMR"/>
    <property type="match status" value="1"/>
</dbReference>
<feature type="repeat" description="PPR" evidence="3">
    <location>
        <begin position="211"/>
        <end position="245"/>
    </location>
</feature>
<protein>
    <recommendedName>
        <fullName evidence="4">Smr domain-containing protein</fullName>
    </recommendedName>
</protein>
<proteinExistence type="inferred from homology"/>
<sequence length="700" mass="77971">MALHLSSSFPHNICHDNFLSCSVSPSHTLQFAQSLFSFPPKSLNHSHLKLNFLSFKPRFSPSSNLSLQDSVPQNSQSPDAKITSSTKNYIWVNPKSPRASEFRQQSYDSRYNSLTKVAQSVDSANPTEIDVSIVLDGLGEKLLEQDAVIVLNNMKNPDTAVLALKYFLKKLKSSRDVILYNVTLKVFRKCRILDGAEKVFEEMIQGGVKPDKITFSTLISCARLAGLPDKAIEWFEKMPHFGCEPDDVIKSAMIDAYGRLGKNDTALSLYDQAKRENWRIDVVTYSTLIKTFTVLGDFHGAFKVFEDMKAVGMKPNLTVYNTILDVMGKAKRPWMVKTVYREMIKNGIVPNWPTYAALIRAYGKARYVEDALSIYKEVKGKGLELNVVLYNTLLAMCADIGYTDEAITIFEDMKRSEASQADSWTYSSLITIYSSNGKVSEAESMFDEMLEAGFEPNIFVLTSLIQCYGKANQIDDVLKTFDRLLDLGIIPDDRFCGCLLSVMNQTPKEELGKLVGCIEKANPKLGNVAKLLVEEEGGVIAFKQETAELINSISTDVRKAYCNVLIDLCVNLNRLDKACELLELGLALEIYTEIQSKSPTQWSLNLKSLSLGAALTALHVWISDLSKALDNGEELPPLLGINTGHGKHNSEGLASVFAAHLRELNTPFHEASDKVGWFFTTKVAALSWLELRKSSEQNAA</sequence>
<dbReference type="SUPFAM" id="SSF48452">
    <property type="entry name" value="TPR-like"/>
    <property type="match status" value="1"/>
</dbReference>